<dbReference type="AlphaFoldDB" id="A0AAN7UT15"/>
<sequence>MPEEGNRRGIVRSRRSRRDPAARRFRFSRNGAPVAKQGPGGYKVGRYDLLGRRIATTRRDELAQAWKAACAPPPEPARASGRGD</sequence>
<accession>A0AAN7UT15</accession>
<evidence type="ECO:0000313" key="2">
    <source>
        <dbReference type="EMBL" id="KAK5632311.1"/>
    </source>
</evidence>
<feature type="compositionally biased region" description="Basic residues" evidence="1">
    <location>
        <begin position="9"/>
        <end position="27"/>
    </location>
</feature>
<proteinExistence type="predicted"/>
<gene>
    <name evidence="2" type="ORF">RRF57_008025</name>
</gene>
<dbReference type="EMBL" id="JAWHQM010000024">
    <property type="protein sequence ID" value="KAK5632311.1"/>
    <property type="molecule type" value="Genomic_DNA"/>
</dbReference>
<comment type="caution">
    <text evidence="2">The sequence shown here is derived from an EMBL/GenBank/DDBJ whole genome shotgun (WGS) entry which is preliminary data.</text>
</comment>
<name>A0AAN7UT15_9PEZI</name>
<organism evidence="2 3">
    <name type="scientific">Xylaria bambusicola</name>
    <dbReference type="NCBI Taxonomy" id="326684"/>
    <lineage>
        <taxon>Eukaryota</taxon>
        <taxon>Fungi</taxon>
        <taxon>Dikarya</taxon>
        <taxon>Ascomycota</taxon>
        <taxon>Pezizomycotina</taxon>
        <taxon>Sordariomycetes</taxon>
        <taxon>Xylariomycetidae</taxon>
        <taxon>Xylariales</taxon>
        <taxon>Xylariaceae</taxon>
        <taxon>Xylaria</taxon>
    </lineage>
</organism>
<feature type="region of interest" description="Disordered" evidence="1">
    <location>
        <begin position="1"/>
        <end position="42"/>
    </location>
</feature>
<evidence type="ECO:0000256" key="1">
    <source>
        <dbReference type="SAM" id="MobiDB-lite"/>
    </source>
</evidence>
<keyword evidence="3" id="KW-1185">Reference proteome</keyword>
<evidence type="ECO:0000313" key="3">
    <source>
        <dbReference type="Proteomes" id="UP001305414"/>
    </source>
</evidence>
<dbReference type="Proteomes" id="UP001305414">
    <property type="component" value="Unassembled WGS sequence"/>
</dbReference>
<protein>
    <submittedName>
        <fullName evidence="2">Uncharacterized protein</fullName>
    </submittedName>
</protein>
<reference evidence="2 3" key="1">
    <citation type="submission" date="2023-10" db="EMBL/GenBank/DDBJ databases">
        <title>Draft genome sequence of Xylaria bambusicola isolate GMP-LS, the root and basal stem rot pathogen of sugarcane in Indonesia.</title>
        <authorList>
            <person name="Selvaraj P."/>
            <person name="Muralishankar V."/>
            <person name="Muruganantham S."/>
            <person name="Sp S."/>
            <person name="Haryani S."/>
            <person name="Lau K.J.X."/>
            <person name="Naqvi N.I."/>
        </authorList>
    </citation>
    <scope>NUCLEOTIDE SEQUENCE [LARGE SCALE GENOMIC DNA]</scope>
    <source>
        <strain evidence="2">GMP-LS</strain>
    </source>
</reference>